<accession>A0A9D2PRH7</accession>
<protein>
    <submittedName>
        <fullName evidence="8">Sigma-70 family RNA polymerase sigma factor</fullName>
    </submittedName>
</protein>
<evidence type="ECO:0000256" key="1">
    <source>
        <dbReference type="ARBA" id="ARBA00010641"/>
    </source>
</evidence>
<dbReference type="Proteomes" id="UP000823886">
    <property type="component" value="Unassembled WGS sequence"/>
</dbReference>
<keyword evidence="2" id="KW-0805">Transcription regulation</keyword>
<evidence type="ECO:0000259" key="7">
    <source>
        <dbReference type="Pfam" id="PF08281"/>
    </source>
</evidence>
<dbReference type="GO" id="GO:0006352">
    <property type="term" value="P:DNA-templated transcription initiation"/>
    <property type="evidence" value="ECO:0007669"/>
    <property type="project" value="InterPro"/>
</dbReference>
<gene>
    <name evidence="8" type="ORF">H9753_14060</name>
</gene>
<feature type="domain" description="RNA polymerase sigma factor 70 region 4 type 2" evidence="7">
    <location>
        <begin position="123"/>
        <end position="175"/>
    </location>
</feature>
<dbReference type="InterPro" id="IPR013325">
    <property type="entry name" value="RNA_pol_sigma_r2"/>
</dbReference>
<proteinExistence type="inferred from homology"/>
<dbReference type="InterPro" id="IPR039425">
    <property type="entry name" value="RNA_pol_sigma-70-like"/>
</dbReference>
<dbReference type="NCBIfam" id="TIGR02937">
    <property type="entry name" value="sigma70-ECF"/>
    <property type="match status" value="1"/>
</dbReference>
<name>A0A9D2PRH7_9FIRM</name>
<evidence type="ECO:0000256" key="2">
    <source>
        <dbReference type="ARBA" id="ARBA00023015"/>
    </source>
</evidence>
<feature type="domain" description="RNA polymerase sigma-70 region 2" evidence="6">
    <location>
        <begin position="25"/>
        <end position="91"/>
    </location>
</feature>
<dbReference type="SUPFAM" id="SSF88946">
    <property type="entry name" value="Sigma2 domain of RNA polymerase sigma factors"/>
    <property type="match status" value="1"/>
</dbReference>
<dbReference type="SUPFAM" id="SSF88659">
    <property type="entry name" value="Sigma3 and sigma4 domains of RNA polymerase sigma factors"/>
    <property type="match status" value="1"/>
</dbReference>
<keyword evidence="4" id="KW-0238">DNA-binding</keyword>
<dbReference type="InterPro" id="IPR014284">
    <property type="entry name" value="RNA_pol_sigma-70_dom"/>
</dbReference>
<dbReference type="InterPro" id="IPR013324">
    <property type="entry name" value="RNA_pol_sigma_r3/r4-like"/>
</dbReference>
<keyword evidence="5" id="KW-0804">Transcription</keyword>
<dbReference type="AlphaFoldDB" id="A0A9D2PRH7"/>
<dbReference type="InterPro" id="IPR013249">
    <property type="entry name" value="RNA_pol_sigma70_r4_t2"/>
</dbReference>
<evidence type="ECO:0000313" key="9">
    <source>
        <dbReference type="Proteomes" id="UP000823886"/>
    </source>
</evidence>
<dbReference type="PANTHER" id="PTHR43133:SF8">
    <property type="entry name" value="RNA POLYMERASE SIGMA FACTOR HI_1459-RELATED"/>
    <property type="match status" value="1"/>
</dbReference>
<dbReference type="Pfam" id="PF04542">
    <property type="entry name" value="Sigma70_r2"/>
    <property type="match status" value="1"/>
</dbReference>
<comment type="similarity">
    <text evidence="1">Belongs to the sigma-70 factor family. ECF subfamily.</text>
</comment>
<sequence>MKINESNFTAQLCRKDERALEYCMMHYGGLVKSIVHRYLGTLQSYEEECINDVFLAVWENSSSYQPERNSFANWIAGISRIKALDCKRKYTKTLLEVNWEEMENTCHGDACSQLQAIEEEFSQETQQMLSCLKPQDRQLFLDLYVKESSLDEISQSTGMSKPVIYNRLSRGKKKIRSLFANPRERSEHYE</sequence>
<dbReference type="InterPro" id="IPR007627">
    <property type="entry name" value="RNA_pol_sigma70_r2"/>
</dbReference>
<reference evidence="8" key="1">
    <citation type="journal article" date="2021" name="PeerJ">
        <title>Extensive microbial diversity within the chicken gut microbiome revealed by metagenomics and culture.</title>
        <authorList>
            <person name="Gilroy R."/>
            <person name="Ravi A."/>
            <person name="Getino M."/>
            <person name="Pursley I."/>
            <person name="Horton D.L."/>
            <person name="Alikhan N.F."/>
            <person name="Baker D."/>
            <person name="Gharbi K."/>
            <person name="Hall N."/>
            <person name="Watson M."/>
            <person name="Adriaenssens E.M."/>
            <person name="Foster-Nyarko E."/>
            <person name="Jarju S."/>
            <person name="Secka A."/>
            <person name="Antonio M."/>
            <person name="Oren A."/>
            <person name="Chaudhuri R.R."/>
            <person name="La Ragione R."/>
            <person name="Hildebrand F."/>
            <person name="Pallen M.J."/>
        </authorList>
    </citation>
    <scope>NUCLEOTIDE SEQUENCE</scope>
    <source>
        <strain evidence="8">ChiBcec2-3848</strain>
    </source>
</reference>
<dbReference type="Pfam" id="PF08281">
    <property type="entry name" value="Sigma70_r4_2"/>
    <property type="match status" value="1"/>
</dbReference>
<comment type="caution">
    <text evidence="8">The sequence shown here is derived from an EMBL/GenBank/DDBJ whole genome shotgun (WGS) entry which is preliminary data.</text>
</comment>
<keyword evidence="3" id="KW-0731">Sigma factor</keyword>
<organism evidence="8 9">
    <name type="scientific">Candidatus Blautia merdavium</name>
    <dbReference type="NCBI Taxonomy" id="2838494"/>
    <lineage>
        <taxon>Bacteria</taxon>
        <taxon>Bacillati</taxon>
        <taxon>Bacillota</taxon>
        <taxon>Clostridia</taxon>
        <taxon>Lachnospirales</taxon>
        <taxon>Lachnospiraceae</taxon>
        <taxon>Blautia</taxon>
    </lineage>
</organism>
<dbReference type="Gene3D" id="1.10.1740.10">
    <property type="match status" value="1"/>
</dbReference>
<dbReference type="InterPro" id="IPR036388">
    <property type="entry name" value="WH-like_DNA-bd_sf"/>
</dbReference>
<reference evidence="8" key="2">
    <citation type="submission" date="2021-04" db="EMBL/GenBank/DDBJ databases">
        <authorList>
            <person name="Gilroy R."/>
        </authorList>
    </citation>
    <scope>NUCLEOTIDE SEQUENCE</scope>
    <source>
        <strain evidence="8">ChiBcec2-3848</strain>
    </source>
</reference>
<evidence type="ECO:0000259" key="6">
    <source>
        <dbReference type="Pfam" id="PF04542"/>
    </source>
</evidence>
<evidence type="ECO:0000256" key="3">
    <source>
        <dbReference type="ARBA" id="ARBA00023082"/>
    </source>
</evidence>
<dbReference type="EMBL" id="DWVZ01000197">
    <property type="protein sequence ID" value="HJC64715.1"/>
    <property type="molecule type" value="Genomic_DNA"/>
</dbReference>
<evidence type="ECO:0000256" key="4">
    <source>
        <dbReference type="ARBA" id="ARBA00023125"/>
    </source>
</evidence>
<dbReference type="GO" id="GO:0003677">
    <property type="term" value="F:DNA binding"/>
    <property type="evidence" value="ECO:0007669"/>
    <property type="project" value="UniProtKB-KW"/>
</dbReference>
<evidence type="ECO:0000313" key="8">
    <source>
        <dbReference type="EMBL" id="HJC64715.1"/>
    </source>
</evidence>
<dbReference type="Gene3D" id="1.10.10.10">
    <property type="entry name" value="Winged helix-like DNA-binding domain superfamily/Winged helix DNA-binding domain"/>
    <property type="match status" value="1"/>
</dbReference>
<evidence type="ECO:0000256" key="5">
    <source>
        <dbReference type="ARBA" id="ARBA00023163"/>
    </source>
</evidence>
<dbReference type="PANTHER" id="PTHR43133">
    <property type="entry name" value="RNA POLYMERASE ECF-TYPE SIGMA FACTO"/>
    <property type="match status" value="1"/>
</dbReference>
<dbReference type="GO" id="GO:0016987">
    <property type="term" value="F:sigma factor activity"/>
    <property type="evidence" value="ECO:0007669"/>
    <property type="project" value="UniProtKB-KW"/>
</dbReference>